<evidence type="ECO:0000256" key="10">
    <source>
        <dbReference type="ARBA" id="ARBA00093448"/>
    </source>
</evidence>
<keyword evidence="9" id="KW-0961">Cell wall biogenesis/degradation</keyword>
<dbReference type="Gene3D" id="3.30.1380.10">
    <property type="match status" value="1"/>
</dbReference>
<dbReference type="GO" id="GO:0006508">
    <property type="term" value="P:proteolysis"/>
    <property type="evidence" value="ECO:0007669"/>
    <property type="project" value="UniProtKB-KW"/>
</dbReference>
<evidence type="ECO:0000256" key="9">
    <source>
        <dbReference type="ARBA" id="ARBA00023316"/>
    </source>
</evidence>
<accession>A0A839U308</accession>
<dbReference type="PANTHER" id="PTHR37425:SF1">
    <property type="entry name" value="OUTER MEMBRANE PROTEIN"/>
    <property type="match status" value="1"/>
</dbReference>
<keyword evidence="3" id="KW-0645">Protease</keyword>
<proteinExistence type="inferred from homology"/>
<keyword evidence="14" id="KW-1185">Reference proteome</keyword>
<dbReference type="Pfam" id="PF05951">
    <property type="entry name" value="Peptidase_M15_2"/>
    <property type="match status" value="1"/>
</dbReference>
<dbReference type="InterPro" id="IPR010275">
    <property type="entry name" value="MepK"/>
</dbReference>
<name>A0A839U308_9HYPH</name>
<evidence type="ECO:0000256" key="12">
    <source>
        <dbReference type="SAM" id="MobiDB-lite"/>
    </source>
</evidence>
<evidence type="ECO:0000256" key="11">
    <source>
        <dbReference type="ARBA" id="ARBA00093666"/>
    </source>
</evidence>
<dbReference type="EMBL" id="JACHXN010000004">
    <property type="protein sequence ID" value="MBB3145416.1"/>
    <property type="molecule type" value="Genomic_DNA"/>
</dbReference>
<keyword evidence="4" id="KW-0479">Metal-binding</keyword>
<evidence type="ECO:0000313" key="14">
    <source>
        <dbReference type="Proteomes" id="UP000554520"/>
    </source>
</evidence>
<evidence type="ECO:0000313" key="13">
    <source>
        <dbReference type="EMBL" id="MBB3145416.1"/>
    </source>
</evidence>
<feature type="compositionally biased region" description="Low complexity" evidence="12">
    <location>
        <begin position="290"/>
        <end position="322"/>
    </location>
</feature>
<dbReference type="InterPro" id="IPR009045">
    <property type="entry name" value="Zn_M74/Hedgehog-like"/>
</dbReference>
<keyword evidence="7" id="KW-0862">Zinc</keyword>
<feature type="region of interest" description="Disordered" evidence="12">
    <location>
        <begin position="262"/>
        <end position="348"/>
    </location>
</feature>
<evidence type="ECO:0000256" key="1">
    <source>
        <dbReference type="ARBA" id="ARBA00001947"/>
    </source>
</evidence>
<evidence type="ECO:0000256" key="7">
    <source>
        <dbReference type="ARBA" id="ARBA00022833"/>
    </source>
</evidence>
<dbReference type="GO" id="GO:0071555">
    <property type="term" value="P:cell wall organization"/>
    <property type="evidence" value="ECO:0007669"/>
    <property type="project" value="UniProtKB-KW"/>
</dbReference>
<keyword evidence="8" id="KW-0482">Metalloprotease</keyword>
<gene>
    <name evidence="13" type="ORF">FHS21_001821</name>
</gene>
<protein>
    <recommendedName>
        <fullName evidence="11">Murein endopeptidase K</fullName>
    </recommendedName>
</protein>
<evidence type="ECO:0000256" key="4">
    <source>
        <dbReference type="ARBA" id="ARBA00022723"/>
    </source>
</evidence>
<dbReference type="GO" id="GO:0008237">
    <property type="term" value="F:metallopeptidase activity"/>
    <property type="evidence" value="ECO:0007669"/>
    <property type="project" value="UniProtKB-KW"/>
</dbReference>
<dbReference type="GO" id="GO:0046872">
    <property type="term" value="F:metal ion binding"/>
    <property type="evidence" value="ECO:0007669"/>
    <property type="project" value="UniProtKB-KW"/>
</dbReference>
<evidence type="ECO:0000256" key="8">
    <source>
        <dbReference type="ARBA" id="ARBA00023049"/>
    </source>
</evidence>
<comment type="cofactor">
    <cofactor evidence="1">
        <name>Zn(2+)</name>
        <dbReference type="ChEBI" id="CHEBI:29105"/>
    </cofactor>
</comment>
<keyword evidence="6" id="KW-0378">Hydrolase</keyword>
<evidence type="ECO:0000256" key="3">
    <source>
        <dbReference type="ARBA" id="ARBA00022670"/>
    </source>
</evidence>
<evidence type="ECO:0000256" key="2">
    <source>
        <dbReference type="ARBA" id="ARBA00004776"/>
    </source>
</evidence>
<keyword evidence="5" id="KW-0732">Signal</keyword>
<dbReference type="CDD" id="cd14844">
    <property type="entry name" value="Zn-DD-carboxypeptidase_like"/>
    <property type="match status" value="1"/>
</dbReference>
<reference evidence="13 14" key="1">
    <citation type="submission" date="2020-08" db="EMBL/GenBank/DDBJ databases">
        <title>Genomic Encyclopedia of Type Strains, Phase III (KMG-III): the genomes of soil and plant-associated and newly described type strains.</title>
        <authorList>
            <person name="Whitman W."/>
        </authorList>
    </citation>
    <scope>NUCLEOTIDE SEQUENCE [LARGE SCALE GENOMIC DNA]</scope>
    <source>
        <strain evidence="13 14">CECT 7015</strain>
    </source>
</reference>
<evidence type="ECO:0000256" key="5">
    <source>
        <dbReference type="ARBA" id="ARBA00022729"/>
    </source>
</evidence>
<evidence type="ECO:0000256" key="6">
    <source>
        <dbReference type="ARBA" id="ARBA00022801"/>
    </source>
</evidence>
<comment type="similarity">
    <text evidence="10">Belongs to the peptidase M15 family.</text>
</comment>
<organism evidence="13 14">
    <name type="scientific">Phyllobacterium trifolii</name>
    <dbReference type="NCBI Taxonomy" id="300193"/>
    <lineage>
        <taxon>Bacteria</taxon>
        <taxon>Pseudomonadati</taxon>
        <taxon>Pseudomonadota</taxon>
        <taxon>Alphaproteobacteria</taxon>
        <taxon>Hyphomicrobiales</taxon>
        <taxon>Phyllobacteriaceae</taxon>
        <taxon>Phyllobacterium</taxon>
    </lineage>
</organism>
<dbReference type="Proteomes" id="UP000554520">
    <property type="component" value="Unassembled WGS sequence"/>
</dbReference>
<comment type="caution">
    <text evidence="13">The sequence shown here is derived from an EMBL/GenBank/DDBJ whole genome shotgun (WGS) entry which is preliminary data.</text>
</comment>
<dbReference type="SUPFAM" id="SSF55166">
    <property type="entry name" value="Hedgehog/DD-peptidase"/>
    <property type="match status" value="1"/>
</dbReference>
<dbReference type="PANTHER" id="PTHR37425">
    <property type="match status" value="1"/>
</dbReference>
<comment type="pathway">
    <text evidence="2">Cell wall biogenesis; cell wall polysaccharide biosynthesis.</text>
</comment>
<sequence length="652" mass="69919">MSNMIHAQNNRSWASSIMRAGWFVFLMVFVPMLFASAQASAETRTLRLYFIHTKERAEITFKRNGRYQQDGLNKLNKFLRDWRRNEPTKMDPRLFDLVWQIYQNVGGRDYINVVSAYRSPTTNSMLRSRSRGVAKTSQHMLGKAMDWYLPGVKLSTLRVTAMKFQAGGVGYYPTSGSPFVHTDVGNVRHWPRMSRRELLAVFPDGKTMHIPSDGKPLPGYDQAVAAYESRRRNGGSAIQVASASSSSSRSGKTLFGMIFGGGADEEEDTSESKVAVATASKPSKTLSTKPAAIAEDADGGETAAPAAPAVATRAQPQPEEQQIAPDLPVRGAPAPLTAPRPDAPLATSPEDNRALAFAIPVPLRRPDYSPTPAPGDPSTLNALAEDQSTVIAALPMPRPQPQDSASAIREMIAANPNNATADTAQPEMANALVPVPFDKPKRNDMMVASLVPDQRPVTEAIQATAAAEEEVIPAPEDDLQALIKQADSEHGNVVSASQPTPEMPTLPGTTGGRVKPAAQQNTQMASIETQPSLRRTMLDAQGSGDPVAALNNGVITTAKGAKPRKQAAQGQTPKAIQVSSDVPDRALSTEQVAETAPAVTPAVLRNAEMRTAPTTVYTAGFQQSLPVANANKFTGKAVTFLQIAKFNPTHGS</sequence>
<dbReference type="AlphaFoldDB" id="A0A839U308"/>